<dbReference type="InterPro" id="IPR050312">
    <property type="entry name" value="IolE/XylAMocC-like"/>
</dbReference>
<dbReference type="PANTHER" id="PTHR12110:SF48">
    <property type="entry name" value="BLL3656 PROTEIN"/>
    <property type="match status" value="1"/>
</dbReference>
<dbReference type="Pfam" id="PF01261">
    <property type="entry name" value="AP_endonuc_2"/>
    <property type="match status" value="1"/>
</dbReference>
<dbReference type="Proteomes" id="UP001230978">
    <property type="component" value="Chromosome"/>
</dbReference>
<dbReference type="SUPFAM" id="SSF51658">
    <property type="entry name" value="Xylose isomerase-like"/>
    <property type="match status" value="1"/>
</dbReference>
<proteinExistence type="predicted"/>
<name>A0ABY8Q2C7_9RHOB</name>
<keyword evidence="3" id="KW-1185">Reference proteome</keyword>
<dbReference type="RefSeq" id="WP_281464125.1">
    <property type="nucleotide sequence ID" value="NZ_CP124535.1"/>
</dbReference>
<dbReference type="PANTHER" id="PTHR12110">
    <property type="entry name" value="HYDROXYPYRUVATE ISOMERASE"/>
    <property type="match status" value="1"/>
</dbReference>
<reference evidence="2 3" key="1">
    <citation type="submission" date="2023-04" db="EMBL/GenBank/DDBJ databases">
        <title>YMD61, complete Genome.</title>
        <authorList>
            <person name="Zhang J."/>
        </authorList>
    </citation>
    <scope>NUCLEOTIDE SEQUENCE [LARGE SCALE GENOMIC DNA]</scope>
    <source>
        <strain evidence="2 3">YMD61</strain>
    </source>
</reference>
<gene>
    <name evidence="2" type="ORF">QF092_11925</name>
</gene>
<organism evidence="2 3">
    <name type="scientific">Fuscovulum ytuae</name>
    <dbReference type="NCBI Taxonomy" id="3042299"/>
    <lineage>
        <taxon>Bacteria</taxon>
        <taxon>Pseudomonadati</taxon>
        <taxon>Pseudomonadota</taxon>
        <taxon>Alphaproteobacteria</taxon>
        <taxon>Rhodobacterales</taxon>
        <taxon>Paracoccaceae</taxon>
        <taxon>Fuscovulum</taxon>
    </lineage>
</organism>
<protein>
    <submittedName>
        <fullName evidence="2">TIM barrel protein</fullName>
    </submittedName>
</protein>
<dbReference type="InterPro" id="IPR013022">
    <property type="entry name" value="Xyl_isomerase-like_TIM-brl"/>
</dbReference>
<evidence type="ECO:0000313" key="3">
    <source>
        <dbReference type="Proteomes" id="UP001230978"/>
    </source>
</evidence>
<evidence type="ECO:0000313" key="2">
    <source>
        <dbReference type="EMBL" id="WGV14994.1"/>
    </source>
</evidence>
<dbReference type="InterPro" id="IPR036237">
    <property type="entry name" value="Xyl_isomerase-like_sf"/>
</dbReference>
<evidence type="ECO:0000259" key="1">
    <source>
        <dbReference type="Pfam" id="PF01261"/>
    </source>
</evidence>
<dbReference type="EMBL" id="CP124535">
    <property type="protein sequence ID" value="WGV14994.1"/>
    <property type="molecule type" value="Genomic_DNA"/>
</dbReference>
<sequence length="274" mass="29802">MPIRFALNRTCAPHLPLADFISLAVASGVKAVEIRNDIEGREFADGTPAREVKARLDGAGLAVASVNALQRFNEWTPERAKEAAAIISYAADLGAPGVVLCPVHNEDHGWSDADTERNLRDGLAKLAPILRDHGVIGYVEPLGMRGSTMKNQHMAVNAVGDVGGWDTYQLCFDTFQFFRCGDTILHQDRIGLAHMSGISRKDLQPGELTEPDRGLVFIDDRVDNIGMLRNLVAGGYSGFISMEPFNPAVQHDPDLLSRLRASLEYVTALLPKAA</sequence>
<feature type="domain" description="Xylose isomerase-like TIM barrel" evidence="1">
    <location>
        <begin position="22"/>
        <end position="253"/>
    </location>
</feature>
<dbReference type="Gene3D" id="3.20.20.150">
    <property type="entry name" value="Divalent-metal-dependent TIM barrel enzymes"/>
    <property type="match status" value="1"/>
</dbReference>
<accession>A0ABY8Q2C7</accession>